<dbReference type="OrthoDB" id="10264376at2759"/>
<keyword evidence="4" id="KW-1185">Reference proteome</keyword>
<dbReference type="InParanoid" id="A0A0C2TUT4"/>
<dbReference type="Proteomes" id="UP000054549">
    <property type="component" value="Unassembled WGS sequence"/>
</dbReference>
<keyword evidence="2" id="KW-0677">Repeat</keyword>
<dbReference type="GO" id="GO:0005634">
    <property type="term" value="C:nucleus"/>
    <property type="evidence" value="ECO:0007669"/>
    <property type="project" value="TreeGrafter"/>
</dbReference>
<dbReference type="InterPro" id="IPR051858">
    <property type="entry name" value="WD_repeat_GAD-1"/>
</dbReference>
<dbReference type="AlphaFoldDB" id="A0A0C2TUT4"/>
<evidence type="ECO:0000256" key="1">
    <source>
        <dbReference type="ARBA" id="ARBA00022574"/>
    </source>
</evidence>
<keyword evidence="1" id="KW-0853">WD repeat</keyword>
<evidence type="ECO:0000256" key="2">
    <source>
        <dbReference type="ARBA" id="ARBA00022737"/>
    </source>
</evidence>
<evidence type="ECO:0000313" key="3">
    <source>
        <dbReference type="EMBL" id="KIL71059.1"/>
    </source>
</evidence>
<dbReference type="EMBL" id="KN818223">
    <property type="protein sequence ID" value="KIL71059.1"/>
    <property type="molecule type" value="Genomic_DNA"/>
</dbReference>
<evidence type="ECO:0000313" key="4">
    <source>
        <dbReference type="Proteomes" id="UP000054549"/>
    </source>
</evidence>
<feature type="non-terminal residue" evidence="3">
    <location>
        <position position="60"/>
    </location>
</feature>
<accession>A0A0C2TUT4</accession>
<protein>
    <submittedName>
        <fullName evidence="3">Uncharacterized protein</fullName>
    </submittedName>
</protein>
<dbReference type="STRING" id="946122.A0A0C2TUT4"/>
<proteinExistence type="predicted"/>
<dbReference type="GO" id="GO:0035861">
    <property type="term" value="C:site of double-strand break"/>
    <property type="evidence" value="ECO:0007669"/>
    <property type="project" value="TreeGrafter"/>
</dbReference>
<dbReference type="PANTHER" id="PTHR16017:SF0">
    <property type="entry name" value="WD REPEAT-CONTAINING PROTEIN 70"/>
    <property type="match status" value="1"/>
</dbReference>
<gene>
    <name evidence="3" type="ORF">M378DRAFT_156008</name>
</gene>
<sequence>MNDGKEVEFPTCHEIVLKDHLKVISALAVDPSGARVVSGSHDMNALYSNERVRRELPTPG</sequence>
<dbReference type="HOGENOM" id="CLU_2947935_0_0_1"/>
<reference evidence="3 4" key="1">
    <citation type="submission" date="2014-04" db="EMBL/GenBank/DDBJ databases">
        <title>Evolutionary Origins and Diversification of the Mycorrhizal Mutualists.</title>
        <authorList>
            <consortium name="DOE Joint Genome Institute"/>
            <consortium name="Mycorrhizal Genomics Consortium"/>
            <person name="Kohler A."/>
            <person name="Kuo A."/>
            <person name="Nagy L.G."/>
            <person name="Floudas D."/>
            <person name="Copeland A."/>
            <person name="Barry K.W."/>
            <person name="Cichocki N."/>
            <person name="Veneault-Fourrey C."/>
            <person name="LaButti K."/>
            <person name="Lindquist E.A."/>
            <person name="Lipzen A."/>
            <person name="Lundell T."/>
            <person name="Morin E."/>
            <person name="Murat C."/>
            <person name="Riley R."/>
            <person name="Ohm R."/>
            <person name="Sun H."/>
            <person name="Tunlid A."/>
            <person name="Henrissat B."/>
            <person name="Grigoriev I.V."/>
            <person name="Hibbett D.S."/>
            <person name="Martin F."/>
        </authorList>
    </citation>
    <scope>NUCLEOTIDE SEQUENCE [LARGE SCALE GENOMIC DNA]</scope>
    <source>
        <strain evidence="3 4">Koide BX008</strain>
    </source>
</reference>
<name>A0A0C2TUT4_AMAMK</name>
<organism evidence="3 4">
    <name type="scientific">Amanita muscaria (strain Koide BX008)</name>
    <dbReference type="NCBI Taxonomy" id="946122"/>
    <lineage>
        <taxon>Eukaryota</taxon>
        <taxon>Fungi</taxon>
        <taxon>Dikarya</taxon>
        <taxon>Basidiomycota</taxon>
        <taxon>Agaricomycotina</taxon>
        <taxon>Agaricomycetes</taxon>
        <taxon>Agaricomycetidae</taxon>
        <taxon>Agaricales</taxon>
        <taxon>Pluteineae</taxon>
        <taxon>Amanitaceae</taxon>
        <taxon>Amanita</taxon>
    </lineage>
</organism>
<dbReference type="PANTHER" id="PTHR16017">
    <property type="entry name" value="GASTRULATION DEFECTIVE PROTEIN 1-RELATED"/>
    <property type="match status" value="1"/>
</dbReference>